<dbReference type="Proteomes" id="UP001054252">
    <property type="component" value="Unassembled WGS sequence"/>
</dbReference>
<organism evidence="1 2">
    <name type="scientific">Rubroshorea leprosula</name>
    <dbReference type="NCBI Taxonomy" id="152421"/>
    <lineage>
        <taxon>Eukaryota</taxon>
        <taxon>Viridiplantae</taxon>
        <taxon>Streptophyta</taxon>
        <taxon>Embryophyta</taxon>
        <taxon>Tracheophyta</taxon>
        <taxon>Spermatophyta</taxon>
        <taxon>Magnoliopsida</taxon>
        <taxon>eudicotyledons</taxon>
        <taxon>Gunneridae</taxon>
        <taxon>Pentapetalae</taxon>
        <taxon>rosids</taxon>
        <taxon>malvids</taxon>
        <taxon>Malvales</taxon>
        <taxon>Dipterocarpaceae</taxon>
        <taxon>Rubroshorea</taxon>
    </lineage>
</organism>
<name>A0AAV5ML10_9ROSI</name>
<dbReference type="AlphaFoldDB" id="A0AAV5ML10"/>
<comment type="caution">
    <text evidence="1">The sequence shown here is derived from an EMBL/GenBank/DDBJ whole genome shotgun (WGS) entry which is preliminary data.</text>
</comment>
<dbReference type="EMBL" id="BPVZ01000321">
    <property type="protein sequence ID" value="GKV49829.1"/>
    <property type="molecule type" value="Genomic_DNA"/>
</dbReference>
<gene>
    <name evidence="1" type="ORF">SLEP1_g56558</name>
</gene>
<evidence type="ECO:0000313" key="2">
    <source>
        <dbReference type="Proteomes" id="UP001054252"/>
    </source>
</evidence>
<sequence length="57" mass="6122">MEPRYGFSRTKALGFSSAYNPAPVGSFEPNRGFAGTLALGLNPSTPGFQACSMDHRR</sequence>
<evidence type="ECO:0000313" key="1">
    <source>
        <dbReference type="EMBL" id="GKV49829.1"/>
    </source>
</evidence>
<protein>
    <submittedName>
        <fullName evidence="1">Uncharacterized protein</fullName>
    </submittedName>
</protein>
<keyword evidence="2" id="KW-1185">Reference proteome</keyword>
<reference evidence="1 2" key="1">
    <citation type="journal article" date="2021" name="Commun. Biol.">
        <title>The genome of Shorea leprosula (Dipterocarpaceae) highlights the ecological relevance of drought in aseasonal tropical rainforests.</title>
        <authorList>
            <person name="Ng K.K.S."/>
            <person name="Kobayashi M.J."/>
            <person name="Fawcett J.A."/>
            <person name="Hatakeyama M."/>
            <person name="Paape T."/>
            <person name="Ng C.H."/>
            <person name="Ang C.C."/>
            <person name="Tnah L.H."/>
            <person name="Lee C.T."/>
            <person name="Nishiyama T."/>
            <person name="Sese J."/>
            <person name="O'Brien M.J."/>
            <person name="Copetti D."/>
            <person name="Mohd Noor M.I."/>
            <person name="Ong R.C."/>
            <person name="Putra M."/>
            <person name="Sireger I.Z."/>
            <person name="Indrioko S."/>
            <person name="Kosugi Y."/>
            <person name="Izuno A."/>
            <person name="Isagi Y."/>
            <person name="Lee S.L."/>
            <person name="Shimizu K.K."/>
        </authorList>
    </citation>
    <scope>NUCLEOTIDE SEQUENCE [LARGE SCALE GENOMIC DNA]</scope>
    <source>
        <strain evidence="1">214</strain>
    </source>
</reference>
<proteinExistence type="predicted"/>
<accession>A0AAV5ML10</accession>